<dbReference type="VEuPathDB" id="VectorBase:LLOJ000046"/>
<evidence type="ECO:0000256" key="1">
    <source>
        <dbReference type="SAM" id="SignalP"/>
    </source>
</evidence>
<protein>
    <submittedName>
        <fullName evidence="2">Putative secreted protein</fullName>
    </submittedName>
</protein>
<sequence length="101" mass="10694">MRFFLLTLSVALVLSSAIAGPGLTDTLSGAVDTTLDGIQDASTLVLNATINNEAVTDITDYILSISKFNTIHASEALRSMLMELMDSIAKAFGGQCKLIQN</sequence>
<keyword evidence="1" id="KW-0732">Signal</keyword>
<dbReference type="AlphaFoldDB" id="A0A1B0C833"/>
<dbReference type="EMBL" id="AJWK01000110">
    <property type="status" value="NOT_ANNOTATED_CDS"/>
    <property type="molecule type" value="Genomic_DNA"/>
</dbReference>
<reference evidence="3" key="3">
    <citation type="submission" date="2020-05" db="UniProtKB">
        <authorList>
            <consortium name="EnsemblMetazoa"/>
        </authorList>
    </citation>
    <scope>IDENTIFICATION</scope>
    <source>
        <strain evidence="3">Jacobina</strain>
    </source>
</reference>
<keyword evidence="4" id="KW-1185">Reference proteome</keyword>
<accession>A0A1B0C833</accession>
<evidence type="ECO:0000313" key="4">
    <source>
        <dbReference type="Proteomes" id="UP000092461"/>
    </source>
</evidence>
<feature type="chain" id="PRO_5044555196" evidence="1">
    <location>
        <begin position="20"/>
        <end position="101"/>
    </location>
</feature>
<organism evidence="3 4">
    <name type="scientific">Lutzomyia longipalpis</name>
    <name type="common">Sand fly</name>
    <dbReference type="NCBI Taxonomy" id="7200"/>
    <lineage>
        <taxon>Eukaryota</taxon>
        <taxon>Metazoa</taxon>
        <taxon>Ecdysozoa</taxon>
        <taxon>Arthropoda</taxon>
        <taxon>Hexapoda</taxon>
        <taxon>Insecta</taxon>
        <taxon>Pterygota</taxon>
        <taxon>Neoptera</taxon>
        <taxon>Endopterygota</taxon>
        <taxon>Diptera</taxon>
        <taxon>Nematocera</taxon>
        <taxon>Psychodoidea</taxon>
        <taxon>Psychodidae</taxon>
        <taxon>Lutzomyia</taxon>
        <taxon>Lutzomyia</taxon>
    </lineage>
</organism>
<dbReference type="Proteomes" id="UP000092461">
    <property type="component" value="Unassembled WGS sequence"/>
</dbReference>
<evidence type="ECO:0000313" key="3">
    <source>
        <dbReference type="EnsemblMetazoa" id="LLOJ000046-PA"/>
    </source>
</evidence>
<proteinExistence type="predicted"/>
<reference evidence="4" key="1">
    <citation type="submission" date="2012-05" db="EMBL/GenBank/DDBJ databases">
        <title>Whole Genome Assembly of Lutzomyia longipalpis.</title>
        <authorList>
            <person name="Richards S."/>
            <person name="Qu C."/>
            <person name="Dillon R."/>
            <person name="Worley K."/>
            <person name="Scherer S."/>
            <person name="Batterton M."/>
            <person name="Taylor A."/>
            <person name="Hawes A."/>
            <person name="Hernandez B."/>
            <person name="Kovar C."/>
            <person name="Mandapat C."/>
            <person name="Pham C."/>
            <person name="Qu C."/>
            <person name="Jing C."/>
            <person name="Bess C."/>
            <person name="Bandaranaike D."/>
            <person name="Ngo D."/>
            <person name="Ongeri F."/>
            <person name="Arias F."/>
            <person name="Lara F."/>
            <person name="Weissenberger G."/>
            <person name="Kamau G."/>
            <person name="Han H."/>
            <person name="Shen H."/>
            <person name="Dinh H."/>
            <person name="Khalil I."/>
            <person name="Jones J."/>
            <person name="Shafer J."/>
            <person name="Jayaseelan J."/>
            <person name="Quiroz J."/>
            <person name="Blankenburg K."/>
            <person name="Nguyen L."/>
            <person name="Jackson L."/>
            <person name="Francisco L."/>
            <person name="Tang L.-Y."/>
            <person name="Pu L.-L."/>
            <person name="Perales L."/>
            <person name="Lorensuhewa L."/>
            <person name="Munidasa M."/>
            <person name="Coyle M."/>
            <person name="Taylor M."/>
            <person name="Puazo M."/>
            <person name="Firestine M."/>
            <person name="Scheel M."/>
            <person name="Javaid M."/>
            <person name="Wang M."/>
            <person name="Li M."/>
            <person name="Tabassum N."/>
            <person name="Saada N."/>
            <person name="Osuji N."/>
            <person name="Aqrawi P."/>
            <person name="Fu Q."/>
            <person name="Thornton R."/>
            <person name="Raj R."/>
            <person name="Goodspeed R."/>
            <person name="Mata R."/>
            <person name="Najjar R."/>
            <person name="Gubbala S."/>
            <person name="Lee S."/>
            <person name="Denson S."/>
            <person name="Patil S."/>
            <person name="Macmil S."/>
            <person name="Qi S."/>
            <person name="Matskevitch T."/>
            <person name="Palculict T."/>
            <person name="Mathew T."/>
            <person name="Vee V."/>
            <person name="Velamala V."/>
            <person name="Korchina V."/>
            <person name="Cai W."/>
            <person name="Liu W."/>
            <person name="Dai W."/>
            <person name="Zou X."/>
            <person name="Zhu Y."/>
            <person name="Zhang Y."/>
            <person name="Wu Y.-Q."/>
            <person name="Xin Y."/>
            <person name="Nazarath L."/>
            <person name="Kovar C."/>
            <person name="Han Y."/>
            <person name="Muzny D."/>
            <person name="Gibbs R."/>
        </authorList>
    </citation>
    <scope>NUCLEOTIDE SEQUENCE [LARGE SCALE GENOMIC DNA]</scope>
    <source>
        <strain evidence="4">Jacobina</strain>
    </source>
</reference>
<feature type="signal peptide" evidence="1">
    <location>
        <begin position="1"/>
        <end position="19"/>
    </location>
</feature>
<dbReference type="EMBL" id="GITU01004553">
    <property type="protein sequence ID" value="MBC1173256.1"/>
    <property type="molecule type" value="Transcribed_RNA"/>
</dbReference>
<reference evidence="2" key="2">
    <citation type="journal article" date="2020" name="BMC">
        <title>Leishmania infection induces a limited differential gene expression in the sand fly midgut.</title>
        <authorList>
            <person name="Coutinho-Abreu I.V."/>
            <person name="Serafim T.D."/>
            <person name="Meneses C."/>
            <person name="Kamhawi S."/>
            <person name="Oliveira F."/>
            <person name="Valenzuela J.G."/>
        </authorList>
    </citation>
    <scope>NUCLEOTIDE SEQUENCE</scope>
    <source>
        <strain evidence="2">Jacobina</strain>
        <tissue evidence="2">Midgut</tissue>
    </source>
</reference>
<dbReference type="EnsemblMetazoa" id="LLOJ000046-RA">
    <property type="protein sequence ID" value="LLOJ000046-PA"/>
    <property type="gene ID" value="LLOJ000046"/>
</dbReference>
<name>A0A1B0C833_LUTLO</name>
<evidence type="ECO:0000313" key="2">
    <source>
        <dbReference type="EMBL" id="MBC1173256.1"/>
    </source>
</evidence>